<evidence type="ECO:0000256" key="2">
    <source>
        <dbReference type="ARBA" id="ARBA00022840"/>
    </source>
</evidence>
<evidence type="ECO:0000259" key="7">
    <source>
        <dbReference type="PROSITE" id="PS50067"/>
    </source>
</evidence>
<evidence type="ECO:0000256" key="5">
    <source>
        <dbReference type="SAM" id="Coils"/>
    </source>
</evidence>
<dbReference type="GO" id="GO:0005524">
    <property type="term" value="F:ATP binding"/>
    <property type="evidence" value="ECO:0007669"/>
    <property type="project" value="UniProtKB-UniRule"/>
</dbReference>
<evidence type="ECO:0000256" key="4">
    <source>
        <dbReference type="RuleBase" id="RU000394"/>
    </source>
</evidence>
<dbReference type="AlphaFoldDB" id="A0A1R2BTJ7"/>
<dbReference type="GO" id="GO:0005874">
    <property type="term" value="C:microtubule"/>
    <property type="evidence" value="ECO:0007669"/>
    <property type="project" value="UniProtKB-KW"/>
</dbReference>
<reference evidence="8 9" key="1">
    <citation type="submission" date="2016-11" db="EMBL/GenBank/DDBJ databases">
        <title>The macronuclear genome of Stentor coeruleus: a giant cell with tiny introns.</title>
        <authorList>
            <person name="Slabodnick M."/>
            <person name="Ruby J.G."/>
            <person name="Reiff S.B."/>
            <person name="Swart E.C."/>
            <person name="Gosai S."/>
            <person name="Prabakaran S."/>
            <person name="Witkowska E."/>
            <person name="Larue G.E."/>
            <person name="Fisher S."/>
            <person name="Freeman R.M."/>
            <person name="Gunawardena J."/>
            <person name="Chu W."/>
            <person name="Stover N.A."/>
            <person name="Gregory B.D."/>
            <person name="Nowacki M."/>
            <person name="Derisi J."/>
            <person name="Roy S.W."/>
            <person name="Marshall W.F."/>
            <person name="Sood P."/>
        </authorList>
    </citation>
    <scope>NUCLEOTIDE SEQUENCE [LARGE SCALE GENOMIC DNA]</scope>
    <source>
        <strain evidence="8">WM001</strain>
    </source>
</reference>
<feature type="region of interest" description="Disordered" evidence="6">
    <location>
        <begin position="1"/>
        <end position="23"/>
    </location>
</feature>
<keyword evidence="3 4" id="KW-0505">Motor protein</keyword>
<evidence type="ECO:0000256" key="3">
    <source>
        <dbReference type="PROSITE-ProRule" id="PRU00283"/>
    </source>
</evidence>
<dbReference type="InterPro" id="IPR019821">
    <property type="entry name" value="Kinesin_motor_CS"/>
</dbReference>
<evidence type="ECO:0000256" key="1">
    <source>
        <dbReference type="ARBA" id="ARBA00022741"/>
    </source>
</evidence>
<sequence length="610" mass="69666">MQFELKDDTEFEDDDNVNTEPSVPLSSFCELQSKVAYLQEQLDAFKIESNANMQVSQSSMKILKNALEKYKIHTEKLSKSNESKMKKLLVYKHLLNEYCKNLELEQMDSDLKSEISKLAELKSESLELKYAEQLEDIKDAHQKEIEVYRQKIQEVMSLLKKEKQKNKKITETAQKAISFAKTQKQEQNAGFKYEELKKKYEILAKEYQMLQKSSGKNINASVNFEKVKENLADLKAYVKTICTKFPLVLIKIIRESLNKFHIFSSTNTKLQEQYNQLLEEKKALLNIIHKLKGNIRVFCRVRPLISEYEKSCIEVYQDKIIAQNPTIKNSKVWDFDHVFGPECQQKDIFLEVKDLISSSLDGYNVCIFTYGQTGSGKTYTLEGPDEDPGLISQASTEIFYQISSRMTWDYKVKLSLLEVYNETIKDLLSEKNEKLKLQNNEPTNLTKVIIKGVEELTSFLKYGLSSRAIGSNSLNLHSSRSHLIMTLYIEGTCSYASLHSKISLIDLAGSERLGKTGSIGETLQEAKYINLSLLTLGTVVSAIQQKQSHIPFRNSVLTMLLQDSLIGEAKTLMILQISPEEKNYEETVSSLNFAQNARSTSLGFAKANVI</sequence>
<keyword evidence="2 3" id="KW-0067">ATP-binding</keyword>
<dbReference type="Pfam" id="PF00225">
    <property type="entry name" value="Kinesin"/>
    <property type="match status" value="1"/>
</dbReference>
<dbReference type="SMART" id="SM00129">
    <property type="entry name" value="KISc"/>
    <property type="match status" value="1"/>
</dbReference>
<dbReference type="InterPro" id="IPR027417">
    <property type="entry name" value="P-loop_NTPase"/>
</dbReference>
<protein>
    <recommendedName>
        <fullName evidence="4">Kinesin-like protein</fullName>
    </recommendedName>
</protein>
<proteinExistence type="inferred from homology"/>
<keyword evidence="9" id="KW-1185">Reference proteome</keyword>
<organism evidence="8 9">
    <name type="scientific">Stentor coeruleus</name>
    <dbReference type="NCBI Taxonomy" id="5963"/>
    <lineage>
        <taxon>Eukaryota</taxon>
        <taxon>Sar</taxon>
        <taxon>Alveolata</taxon>
        <taxon>Ciliophora</taxon>
        <taxon>Postciliodesmatophora</taxon>
        <taxon>Heterotrichea</taxon>
        <taxon>Heterotrichida</taxon>
        <taxon>Stentoridae</taxon>
        <taxon>Stentor</taxon>
    </lineage>
</organism>
<comment type="caution">
    <text evidence="8">The sequence shown here is derived from an EMBL/GenBank/DDBJ whole genome shotgun (WGS) entry which is preliminary data.</text>
</comment>
<evidence type="ECO:0000313" key="8">
    <source>
        <dbReference type="EMBL" id="OMJ80080.1"/>
    </source>
</evidence>
<dbReference type="Gene3D" id="3.40.850.10">
    <property type="entry name" value="Kinesin motor domain"/>
    <property type="match status" value="1"/>
</dbReference>
<dbReference type="InterPro" id="IPR036961">
    <property type="entry name" value="Kinesin_motor_dom_sf"/>
</dbReference>
<dbReference type="GO" id="GO:0007018">
    <property type="term" value="P:microtubule-based movement"/>
    <property type="evidence" value="ECO:0007669"/>
    <property type="project" value="InterPro"/>
</dbReference>
<gene>
    <name evidence="8" type="ORF">SteCoe_19725</name>
</gene>
<dbReference type="SUPFAM" id="SSF52540">
    <property type="entry name" value="P-loop containing nucleoside triphosphate hydrolases"/>
    <property type="match status" value="1"/>
</dbReference>
<feature type="binding site" evidence="3">
    <location>
        <begin position="371"/>
        <end position="378"/>
    </location>
    <ligand>
        <name>ATP</name>
        <dbReference type="ChEBI" id="CHEBI:30616"/>
    </ligand>
</feature>
<dbReference type="PANTHER" id="PTHR47972:SF28">
    <property type="entry name" value="KINESIN-LIKE PROTEIN KLP-3"/>
    <property type="match status" value="1"/>
</dbReference>
<dbReference type="GO" id="GO:0008017">
    <property type="term" value="F:microtubule binding"/>
    <property type="evidence" value="ECO:0007669"/>
    <property type="project" value="InterPro"/>
</dbReference>
<name>A0A1R2BTJ7_9CILI</name>
<dbReference type="GO" id="GO:0003777">
    <property type="term" value="F:microtubule motor activity"/>
    <property type="evidence" value="ECO:0007669"/>
    <property type="project" value="InterPro"/>
</dbReference>
<feature type="coiled-coil region" evidence="5">
    <location>
        <begin position="267"/>
        <end position="294"/>
    </location>
</feature>
<dbReference type="PANTHER" id="PTHR47972">
    <property type="entry name" value="KINESIN-LIKE PROTEIN KLP-3"/>
    <property type="match status" value="1"/>
</dbReference>
<feature type="coiled-coil region" evidence="5">
    <location>
        <begin position="104"/>
        <end position="213"/>
    </location>
</feature>
<keyword evidence="5" id="KW-0175">Coiled coil</keyword>
<evidence type="ECO:0000256" key="6">
    <source>
        <dbReference type="SAM" id="MobiDB-lite"/>
    </source>
</evidence>
<evidence type="ECO:0000313" key="9">
    <source>
        <dbReference type="Proteomes" id="UP000187209"/>
    </source>
</evidence>
<dbReference type="Proteomes" id="UP000187209">
    <property type="component" value="Unassembled WGS sequence"/>
</dbReference>
<dbReference type="PROSITE" id="PS50067">
    <property type="entry name" value="KINESIN_MOTOR_2"/>
    <property type="match status" value="1"/>
</dbReference>
<dbReference type="EMBL" id="MPUH01000439">
    <property type="protein sequence ID" value="OMJ80080.1"/>
    <property type="molecule type" value="Genomic_DNA"/>
</dbReference>
<dbReference type="InterPro" id="IPR027640">
    <property type="entry name" value="Kinesin-like_fam"/>
</dbReference>
<dbReference type="PRINTS" id="PR00380">
    <property type="entry name" value="KINESINHEAVY"/>
</dbReference>
<feature type="domain" description="Kinesin motor" evidence="7">
    <location>
        <begin position="294"/>
        <end position="600"/>
    </location>
</feature>
<keyword evidence="4" id="KW-0493">Microtubule</keyword>
<comment type="similarity">
    <text evidence="3 4">Belongs to the TRAFAC class myosin-kinesin ATPase superfamily. Kinesin family.</text>
</comment>
<dbReference type="PROSITE" id="PS00411">
    <property type="entry name" value="KINESIN_MOTOR_1"/>
    <property type="match status" value="1"/>
</dbReference>
<accession>A0A1R2BTJ7</accession>
<dbReference type="InterPro" id="IPR001752">
    <property type="entry name" value="Kinesin_motor_dom"/>
</dbReference>
<dbReference type="OrthoDB" id="296579at2759"/>
<keyword evidence="1 3" id="KW-0547">Nucleotide-binding</keyword>